<protein>
    <submittedName>
        <fullName evidence="1">Uncharacterized protein</fullName>
    </submittedName>
</protein>
<evidence type="ECO:0000313" key="2">
    <source>
        <dbReference type="Proteomes" id="UP000176939"/>
    </source>
</evidence>
<comment type="caution">
    <text evidence="1">The sequence shown here is derived from an EMBL/GenBank/DDBJ whole genome shotgun (WGS) entry which is preliminary data.</text>
</comment>
<accession>A0A1F7X402</accession>
<name>A0A1F7X402_9BACT</name>
<evidence type="ECO:0000313" key="1">
    <source>
        <dbReference type="EMBL" id="OGM09812.1"/>
    </source>
</evidence>
<dbReference type="AlphaFoldDB" id="A0A1F7X402"/>
<gene>
    <name evidence="1" type="ORF">A2Z67_03365</name>
</gene>
<sequence length="128" mass="14793">MQKEEEIFIRGLVGESKPFKWIKEKIELLSSLEGVNISENAIWKFNTIEIKGDPNQKDIICQKESGDQTIGVVLSFTNNNLIYSTVFLELSNKTIYVRKARNKKEVYYEVSSGKIHYVEKSTTISKKR</sequence>
<organism evidence="1 2">
    <name type="scientific">Candidatus Woesebacteria bacterium RBG_13_36_22</name>
    <dbReference type="NCBI Taxonomy" id="1802478"/>
    <lineage>
        <taxon>Bacteria</taxon>
        <taxon>Candidatus Woeseibacteriota</taxon>
    </lineage>
</organism>
<reference evidence="1 2" key="1">
    <citation type="journal article" date="2016" name="Nat. Commun.">
        <title>Thousands of microbial genomes shed light on interconnected biogeochemical processes in an aquifer system.</title>
        <authorList>
            <person name="Anantharaman K."/>
            <person name="Brown C.T."/>
            <person name="Hug L.A."/>
            <person name="Sharon I."/>
            <person name="Castelle C.J."/>
            <person name="Probst A.J."/>
            <person name="Thomas B.C."/>
            <person name="Singh A."/>
            <person name="Wilkins M.J."/>
            <person name="Karaoz U."/>
            <person name="Brodie E.L."/>
            <person name="Williams K.H."/>
            <person name="Hubbard S.S."/>
            <person name="Banfield J.F."/>
        </authorList>
    </citation>
    <scope>NUCLEOTIDE SEQUENCE [LARGE SCALE GENOMIC DNA]</scope>
</reference>
<dbReference type="Proteomes" id="UP000176939">
    <property type="component" value="Unassembled WGS sequence"/>
</dbReference>
<proteinExistence type="predicted"/>
<dbReference type="EMBL" id="MGFQ01000019">
    <property type="protein sequence ID" value="OGM09812.1"/>
    <property type="molecule type" value="Genomic_DNA"/>
</dbReference>